<reference evidence="3" key="1">
    <citation type="journal article" date="2019" name="Int. J. Syst. Evol. Microbiol.">
        <title>The Global Catalogue of Microorganisms (GCM) 10K type strain sequencing project: providing services to taxonomists for standard genome sequencing and annotation.</title>
        <authorList>
            <consortium name="The Broad Institute Genomics Platform"/>
            <consortium name="The Broad Institute Genome Sequencing Center for Infectious Disease"/>
            <person name="Wu L."/>
            <person name="Ma J."/>
        </authorList>
    </citation>
    <scope>NUCLEOTIDE SEQUENCE [LARGE SCALE GENOMIC DNA]</scope>
    <source>
        <strain evidence="3">CCUG 57942</strain>
    </source>
</reference>
<dbReference type="PANTHER" id="PTHR46656:SF3">
    <property type="entry name" value="PUTATIVE-RELATED"/>
    <property type="match status" value="1"/>
</dbReference>
<comment type="caution">
    <text evidence="2">The sequence shown here is derived from an EMBL/GenBank/DDBJ whole genome shotgun (WGS) entry which is preliminary data.</text>
</comment>
<dbReference type="Gene3D" id="3.40.50.2000">
    <property type="entry name" value="Glycogen Phosphorylase B"/>
    <property type="match status" value="1"/>
</dbReference>
<keyword evidence="2" id="KW-0808">Transferase</keyword>
<dbReference type="EC" id="2.4.-.-" evidence="2"/>
<keyword evidence="3" id="KW-1185">Reference proteome</keyword>
<evidence type="ECO:0000313" key="3">
    <source>
        <dbReference type="Proteomes" id="UP001597389"/>
    </source>
</evidence>
<evidence type="ECO:0000313" key="2">
    <source>
        <dbReference type="EMBL" id="MFD2159537.1"/>
    </source>
</evidence>
<dbReference type="RefSeq" id="WP_377086303.1">
    <property type="nucleotide sequence ID" value="NZ_JBHSJL010000014.1"/>
</dbReference>
<dbReference type="SUPFAM" id="SSF53756">
    <property type="entry name" value="UDP-Glycosyltransferase/glycogen phosphorylase"/>
    <property type="match status" value="1"/>
</dbReference>
<sequence length="316" mass="35842">MPLKLNIIGRSNGVGLDQDAKLIKATLEAAGMQVTVSHSRGISWLQSLLPKRPQYDANIFLERTFPRWFGTAKHNLLIPNQERYPHRLTPKLKHMHAVLCKTHHAEHIFNQFAPSHYIGFSSPDRSLPDRAMDYQRFFHLAGKSTLKGTQTLLELWQKHPEWPSLTLVQHASNAPTSVPDNVDLITDYLSNAELQKLQNSHGIHLCPSLSEGWGHYIVEAMSCKALVVTTDAPPMNELISPDRGTLVPISKSEPRHLGTNFYVDPHQLEQKLTQLMQLPEETKKQMGAKAHTWFEENNATFRTHLPEVIVNILNSQ</sequence>
<protein>
    <submittedName>
        <fullName evidence="2">Glycosyltransferase</fullName>
        <ecNumber evidence="2">2.4.-.-</ecNumber>
    </submittedName>
</protein>
<dbReference type="Proteomes" id="UP001597389">
    <property type="component" value="Unassembled WGS sequence"/>
</dbReference>
<accession>A0ABW4ZD09</accession>
<dbReference type="PANTHER" id="PTHR46656">
    <property type="entry name" value="PUTATIVE-RELATED"/>
    <property type="match status" value="1"/>
</dbReference>
<name>A0ABW4ZD09_9BACT</name>
<feature type="domain" description="Glycosyl transferase family 1" evidence="1">
    <location>
        <begin position="186"/>
        <end position="288"/>
    </location>
</feature>
<proteinExistence type="predicted"/>
<gene>
    <name evidence="2" type="ORF">ACFSW8_11550</name>
</gene>
<dbReference type="EMBL" id="JBHUJB010000046">
    <property type="protein sequence ID" value="MFD2159537.1"/>
    <property type="molecule type" value="Genomic_DNA"/>
</dbReference>
<dbReference type="GO" id="GO:0016757">
    <property type="term" value="F:glycosyltransferase activity"/>
    <property type="evidence" value="ECO:0007669"/>
    <property type="project" value="UniProtKB-KW"/>
</dbReference>
<keyword evidence="2" id="KW-0328">Glycosyltransferase</keyword>
<dbReference type="Pfam" id="PF00534">
    <property type="entry name" value="Glycos_transf_1"/>
    <property type="match status" value="1"/>
</dbReference>
<evidence type="ECO:0000259" key="1">
    <source>
        <dbReference type="Pfam" id="PF00534"/>
    </source>
</evidence>
<organism evidence="2 3">
    <name type="scientific">Rubritalea tangerina</name>
    <dbReference type="NCBI Taxonomy" id="430798"/>
    <lineage>
        <taxon>Bacteria</taxon>
        <taxon>Pseudomonadati</taxon>
        <taxon>Verrucomicrobiota</taxon>
        <taxon>Verrucomicrobiia</taxon>
        <taxon>Verrucomicrobiales</taxon>
        <taxon>Rubritaleaceae</taxon>
        <taxon>Rubritalea</taxon>
    </lineage>
</organism>
<dbReference type="InterPro" id="IPR001296">
    <property type="entry name" value="Glyco_trans_1"/>
</dbReference>